<dbReference type="SUPFAM" id="SSF51735">
    <property type="entry name" value="NAD(P)-binding Rossmann-fold domains"/>
    <property type="match status" value="1"/>
</dbReference>
<evidence type="ECO:0000259" key="1">
    <source>
        <dbReference type="Pfam" id="PF01408"/>
    </source>
</evidence>
<keyword evidence="3" id="KW-1185">Reference proteome</keyword>
<proteinExistence type="predicted"/>
<evidence type="ECO:0000313" key="3">
    <source>
        <dbReference type="Proteomes" id="UP000323917"/>
    </source>
</evidence>
<dbReference type="Proteomes" id="UP000323917">
    <property type="component" value="Chromosome"/>
</dbReference>
<dbReference type="InterPro" id="IPR036291">
    <property type="entry name" value="NAD(P)-bd_dom_sf"/>
</dbReference>
<accession>A0A5B9Q661</accession>
<feature type="domain" description="Gfo/Idh/MocA-like oxidoreductase N-terminal" evidence="1">
    <location>
        <begin position="33"/>
        <end position="126"/>
    </location>
</feature>
<reference evidence="2 3" key="1">
    <citation type="submission" date="2019-08" db="EMBL/GenBank/DDBJ databases">
        <title>Deep-cultivation of Planctomycetes and their phenomic and genomic characterization uncovers novel biology.</title>
        <authorList>
            <person name="Wiegand S."/>
            <person name="Jogler M."/>
            <person name="Boedeker C."/>
            <person name="Pinto D."/>
            <person name="Vollmers J."/>
            <person name="Rivas-Marin E."/>
            <person name="Kohn T."/>
            <person name="Peeters S.H."/>
            <person name="Heuer A."/>
            <person name="Rast P."/>
            <person name="Oberbeckmann S."/>
            <person name="Bunk B."/>
            <person name="Jeske O."/>
            <person name="Meyerdierks A."/>
            <person name="Storesund J.E."/>
            <person name="Kallscheuer N."/>
            <person name="Luecker S."/>
            <person name="Lage O.M."/>
            <person name="Pohl T."/>
            <person name="Merkel B.J."/>
            <person name="Hornburger P."/>
            <person name="Mueller R.-W."/>
            <person name="Bruemmer F."/>
            <person name="Labrenz M."/>
            <person name="Spormann A.M."/>
            <person name="Op den Camp H."/>
            <person name="Overmann J."/>
            <person name="Amann R."/>
            <person name="Jetten M.S.M."/>
            <person name="Mascher T."/>
            <person name="Medema M.H."/>
            <person name="Devos D.P."/>
            <person name="Kaster A.-K."/>
            <person name="Ovreas L."/>
            <person name="Rohde M."/>
            <person name="Galperin M.Y."/>
            <person name="Jogler C."/>
        </authorList>
    </citation>
    <scope>NUCLEOTIDE SEQUENCE [LARGE SCALE GENOMIC DNA]</scope>
    <source>
        <strain evidence="2 3">Pr1d</strain>
    </source>
</reference>
<organism evidence="2 3">
    <name type="scientific">Bythopirellula goksoeyrii</name>
    <dbReference type="NCBI Taxonomy" id="1400387"/>
    <lineage>
        <taxon>Bacteria</taxon>
        <taxon>Pseudomonadati</taxon>
        <taxon>Planctomycetota</taxon>
        <taxon>Planctomycetia</taxon>
        <taxon>Pirellulales</taxon>
        <taxon>Lacipirellulaceae</taxon>
        <taxon>Bythopirellula</taxon>
    </lineage>
</organism>
<dbReference type="EMBL" id="CP042913">
    <property type="protein sequence ID" value="QEG32902.1"/>
    <property type="molecule type" value="Genomic_DNA"/>
</dbReference>
<dbReference type="Pfam" id="PF01408">
    <property type="entry name" value="GFO_IDH_MocA"/>
    <property type="match status" value="1"/>
</dbReference>
<dbReference type="OrthoDB" id="2923860at2"/>
<dbReference type="GO" id="GO:0000166">
    <property type="term" value="F:nucleotide binding"/>
    <property type="evidence" value="ECO:0007669"/>
    <property type="project" value="InterPro"/>
</dbReference>
<dbReference type="KEGG" id="bgok:Pr1d_01630"/>
<protein>
    <recommendedName>
        <fullName evidence="1">Gfo/Idh/MocA-like oxidoreductase N-terminal domain-containing protein</fullName>
    </recommendedName>
</protein>
<name>A0A5B9Q661_9BACT</name>
<gene>
    <name evidence="2" type="ORF">Pr1d_01630</name>
</gene>
<dbReference type="InterPro" id="IPR000683">
    <property type="entry name" value="Gfo/Idh/MocA-like_OxRdtase_N"/>
</dbReference>
<dbReference type="Gene3D" id="3.40.50.720">
    <property type="entry name" value="NAD(P)-binding Rossmann-like Domain"/>
    <property type="match status" value="1"/>
</dbReference>
<evidence type="ECO:0000313" key="2">
    <source>
        <dbReference type="EMBL" id="QEG32902.1"/>
    </source>
</evidence>
<sequence>MTYKRIGFVDYDLDNFHARVYLEALRGPLASRGYTVEGATALLAEPSGKWASAHDLRYFDSVEQLANEVDYFAILAPSNPELHWELCQQVFPHQKPTFVDKTFAPDEKTAQQIFRLADQYGVPVQTTSALRNTNIQLRVQGLASPVQSMFVTAGGSSFAEYGIHPMELAVSTMGPDIVALMRIGNLNHPQYVLKFSDNRTVIIDFNEAADIPFSVFLITDEGTEHVVVDTDTLFVDAASAILDFFDAGSALIDRRETMVIRRILDLAMSDQVMSRFALIASDTAKRDLLPAPHWKQSELVKVRER</sequence>
<dbReference type="AlphaFoldDB" id="A0A5B9Q661"/>
<dbReference type="RefSeq" id="WP_148071719.1">
    <property type="nucleotide sequence ID" value="NZ_CP042913.1"/>
</dbReference>